<keyword evidence="3" id="KW-1185">Reference proteome</keyword>
<evidence type="ECO:0000313" key="4">
    <source>
        <dbReference type="WBParaSite" id="GPUH_0002648801-mRNA-1"/>
    </source>
</evidence>
<reference evidence="4" key="1">
    <citation type="submission" date="2016-06" db="UniProtKB">
        <authorList>
            <consortium name="WormBaseParasite"/>
        </authorList>
    </citation>
    <scope>IDENTIFICATION</scope>
</reference>
<dbReference type="EMBL" id="UYRT01111052">
    <property type="protein sequence ID" value="VDN45583.1"/>
    <property type="molecule type" value="Genomic_DNA"/>
</dbReference>
<evidence type="ECO:0000259" key="1">
    <source>
        <dbReference type="Pfam" id="PF17838"/>
    </source>
</evidence>
<protein>
    <submittedName>
        <fullName evidence="4">PH_16 domain-containing protein</fullName>
    </submittedName>
</protein>
<name>A0A183EZR7_9BILA</name>
<reference evidence="2 3" key="2">
    <citation type="submission" date="2018-11" db="EMBL/GenBank/DDBJ databases">
        <authorList>
            <consortium name="Pathogen Informatics"/>
        </authorList>
    </citation>
    <scope>NUCLEOTIDE SEQUENCE [LARGE SCALE GENOMIC DNA]</scope>
</reference>
<dbReference type="InterPro" id="IPR041020">
    <property type="entry name" value="PH_16"/>
</dbReference>
<dbReference type="Proteomes" id="UP000271098">
    <property type="component" value="Unassembled WGS sequence"/>
</dbReference>
<dbReference type="WBParaSite" id="GPUH_0002648801-mRNA-1">
    <property type="protein sequence ID" value="GPUH_0002648801-mRNA-1"/>
    <property type="gene ID" value="GPUH_0002648801"/>
</dbReference>
<accession>A0A183EZR7</accession>
<dbReference type="InterPro" id="IPR011993">
    <property type="entry name" value="PH-like_dom_sf"/>
</dbReference>
<organism evidence="4">
    <name type="scientific">Gongylonema pulchrum</name>
    <dbReference type="NCBI Taxonomy" id="637853"/>
    <lineage>
        <taxon>Eukaryota</taxon>
        <taxon>Metazoa</taxon>
        <taxon>Ecdysozoa</taxon>
        <taxon>Nematoda</taxon>
        <taxon>Chromadorea</taxon>
        <taxon>Rhabditida</taxon>
        <taxon>Spirurina</taxon>
        <taxon>Spiruromorpha</taxon>
        <taxon>Spiruroidea</taxon>
        <taxon>Gongylonematidae</taxon>
        <taxon>Gongylonema</taxon>
    </lineage>
</organism>
<feature type="domain" description="ARHGEF1-like PH" evidence="1">
    <location>
        <begin position="3"/>
        <end position="58"/>
    </location>
</feature>
<gene>
    <name evidence="2" type="ORF">GPUH_LOCUS26458</name>
</gene>
<dbReference type="Gene3D" id="2.30.29.30">
    <property type="entry name" value="Pleckstrin-homology domain (PH domain)/Phosphotyrosine-binding domain (PTB)"/>
    <property type="match status" value="1"/>
</dbReference>
<sequence length="69" mass="7770">MAKNLQSSVIALNKLIVRDVPRSTKLFFLVADDPCFDLFVVSFSSKAVVEQWKQIIETSKQNAPKRGLC</sequence>
<dbReference type="OrthoDB" id="28045at2759"/>
<dbReference type="AlphaFoldDB" id="A0A183EZR7"/>
<proteinExistence type="predicted"/>
<dbReference type="Pfam" id="PF17838">
    <property type="entry name" value="PH_16"/>
    <property type="match status" value="1"/>
</dbReference>
<evidence type="ECO:0000313" key="2">
    <source>
        <dbReference type="EMBL" id="VDN45583.1"/>
    </source>
</evidence>
<evidence type="ECO:0000313" key="3">
    <source>
        <dbReference type="Proteomes" id="UP000271098"/>
    </source>
</evidence>